<dbReference type="GO" id="GO:0019150">
    <property type="term" value="F:D-ribulokinase activity"/>
    <property type="evidence" value="ECO:0007669"/>
    <property type="project" value="TreeGrafter"/>
</dbReference>
<dbReference type="InterPro" id="IPR043129">
    <property type="entry name" value="ATPase_NBD"/>
</dbReference>
<dbReference type="Pfam" id="PF02782">
    <property type="entry name" value="FGGY_C"/>
    <property type="match status" value="1"/>
</dbReference>
<evidence type="ECO:0000313" key="5">
    <source>
        <dbReference type="Proteomes" id="UP000721844"/>
    </source>
</evidence>
<evidence type="ECO:0000313" key="4">
    <source>
        <dbReference type="EMBL" id="MCB8882804.1"/>
    </source>
</evidence>
<sequence>MSAGFIIGLDFGTLSARGVLIDAATGVQQAISTAAYRHGVMTTHLANGRRLPQHYALQDAADYREAAESVLRDLGQGRKILSIGLDFTASSPLPTRADGTPLSALHPDDPHAYVKLWKHAAAQPYADAINARGGDFLAACGGRLSGEWMLAKAAQLAEEAPDLWAETDKFIEAGDWMTWQLTGVERRSQDFAAYKAQYRPGIGYPADVVLGLAARLAPPATVGTAVGPLNAAWRSRTGIEGPAIVSVAVIDSHVVLPAVGAVRPGAWVGALGTSAAYLLLEDKPLPLPPGLEAMAQGAVLPEFWCYEAGQAGFGDMLAWFVNTFPRDADPARNFALYNDEAATLSPGANHLVTLDWWSGNRVPYADSGLSGLIAGFTMGTTAAGIYRGLLESLCYGAHVIMDRLTQSGLDIAEILLTSGLAHNNPLLIQIMADVLGREITVPALANPTSVGAAIHGAVAGQIVTGFADGAARFGATDGQHYNPDDQRHKAYQAIYRSYLDLAETSAVRDTLRGLNHHQHTSLTVPGYDAR</sequence>
<dbReference type="PANTHER" id="PTHR43435:SF4">
    <property type="entry name" value="FGGY CARBOHYDRATE KINASE DOMAIN-CONTAINING PROTEIN"/>
    <property type="match status" value="1"/>
</dbReference>
<accession>A0A963Z542</accession>
<name>A0A963Z542_9PROT</name>
<dbReference type="RefSeq" id="WP_227309459.1">
    <property type="nucleotide sequence ID" value="NZ_JAESVA010000009.1"/>
</dbReference>
<proteinExistence type="predicted"/>
<evidence type="ECO:0000259" key="3">
    <source>
        <dbReference type="Pfam" id="PF02782"/>
    </source>
</evidence>
<dbReference type="SUPFAM" id="SSF53067">
    <property type="entry name" value="Actin-like ATPase domain"/>
    <property type="match status" value="2"/>
</dbReference>
<evidence type="ECO:0000256" key="2">
    <source>
        <dbReference type="ARBA" id="ARBA00022777"/>
    </source>
</evidence>
<dbReference type="AlphaFoldDB" id="A0A963Z542"/>
<dbReference type="PIRSF" id="PIRSF000538">
    <property type="entry name" value="GlpK"/>
    <property type="match status" value="1"/>
</dbReference>
<gene>
    <name evidence="4" type="ORF">ACELLULO517_21340</name>
</gene>
<dbReference type="PANTHER" id="PTHR43435">
    <property type="entry name" value="RIBULOKINASE"/>
    <property type="match status" value="1"/>
</dbReference>
<keyword evidence="5" id="KW-1185">Reference proteome</keyword>
<dbReference type="Proteomes" id="UP000721844">
    <property type="component" value="Unassembled WGS sequence"/>
</dbReference>
<keyword evidence="2" id="KW-0418">Kinase</keyword>
<feature type="domain" description="Carbohydrate kinase FGGY C-terminal" evidence="3">
    <location>
        <begin position="271"/>
        <end position="459"/>
    </location>
</feature>
<dbReference type="GO" id="GO:0005737">
    <property type="term" value="C:cytoplasm"/>
    <property type="evidence" value="ECO:0007669"/>
    <property type="project" value="TreeGrafter"/>
</dbReference>
<keyword evidence="1" id="KW-0808">Transferase</keyword>
<dbReference type="InterPro" id="IPR000577">
    <property type="entry name" value="Carb_kinase_FGGY"/>
</dbReference>
<comment type="caution">
    <text evidence="4">The sequence shown here is derived from an EMBL/GenBank/DDBJ whole genome shotgun (WGS) entry which is preliminary data.</text>
</comment>
<dbReference type="InterPro" id="IPR018485">
    <property type="entry name" value="FGGY_C"/>
</dbReference>
<dbReference type="Gene3D" id="3.30.420.40">
    <property type="match status" value="2"/>
</dbReference>
<organism evidence="4 5">
    <name type="scientific">Acidisoma cellulosilyticum</name>
    <dbReference type="NCBI Taxonomy" id="2802395"/>
    <lineage>
        <taxon>Bacteria</taxon>
        <taxon>Pseudomonadati</taxon>
        <taxon>Pseudomonadota</taxon>
        <taxon>Alphaproteobacteria</taxon>
        <taxon>Acetobacterales</taxon>
        <taxon>Acidocellaceae</taxon>
        <taxon>Acidisoma</taxon>
    </lineage>
</organism>
<reference evidence="4 5" key="1">
    <citation type="journal article" date="2021" name="Microorganisms">
        <title>Acidisoma silvae sp. nov. and Acidisomacellulosilytica sp. nov., Two Acidophilic Bacteria Isolated from Decaying Wood, Hydrolyzing Cellulose and Producing Poly-3-hydroxybutyrate.</title>
        <authorList>
            <person name="Mieszkin S."/>
            <person name="Pouder E."/>
            <person name="Uroz S."/>
            <person name="Simon-Colin C."/>
            <person name="Alain K."/>
        </authorList>
    </citation>
    <scope>NUCLEOTIDE SEQUENCE [LARGE SCALE GENOMIC DNA]</scope>
    <source>
        <strain evidence="4 5">HW T5.17</strain>
    </source>
</reference>
<dbReference type="GO" id="GO:0019321">
    <property type="term" value="P:pentose metabolic process"/>
    <property type="evidence" value="ECO:0007669"/>
    <property type="project" value="TreeGrafter"/>
</dbReference>
<evidence type="ECO:0000256" key="1">
    <source>
        <dbReference type="ARBA" id="ARBA00022679"/>
    </source>
</evidence>
<dbReference type="EMBL" id="JAESVA010000009">
    <property type="protein sequence ID" value="MCB8882804.1"/>
    <property type="molecule type" value="Genomic_DNA"/>
</dbReference>
<protein>
    <recommendedName>
        <fullName evidence="3">Carbohydrate kinase FGGY C-terminal domain-containing protein</fullName>
    </recommendedName>
</protein>